<keyword evidence="3" id="KW-1185">Reference proteome</keyword>
<name>A0A0C7P398_DEFTU</name>
<reference evidence="3" key="1">
    <citation type="submission" date="2014-11" db="EMBL/GenBank/DDBJ databases">
        <authorList>
            <person name="Wibberg D."/>
        </authorList>
    </citation>
    <scope>NUCLEOTIDE SEQUENCE [LARGE SCALE GENOMIC DNA]</scope>
    <source>
        <strain evidence="3">L3</strain>
    </source>
</reference>
<dbReference type="PANTHER" id="PTHR43752:SF2">
    <property type="entry name" value="BNR_ASP-BOX REPEAT FAMILY PROTEIN"/>
    <property type="match status" value="1"/>
</dbReference>
<dbReference type="HOGENOM" id="CLU_007128_1_0_0"/>
<evidence type="ECO:0000259" key="1">
    <source>
        <dbReference type="Pfam" id="PF13088"/>
    </source>
</evidence>
<proteinExistence type="predicted"/>
<dbReference type="Gene3D" id="2.120.10.10">
    <property type="match status" value="1"/>
</dbReference>
<feature type="domain" description="Sialidase" evidence="1">
    <location>
        <begin position="31"/>
        <end position="313"/>
    </location>
</feature>
<evidence type="ECO:0000313" key="3">
    <source>
        <dbReference type="Proteomes" id="UP000032809"/>
    </source>
</evidence>
<dbReference type="Proteomes" id="UP000032809">
    <property type="component" value="Chromosome I"/>
</dbReference>
<dbReference type="KEGG" id="dtn:DTL3_1050"/>
<dbReference type="SUPFAM" id="SSF50939">
    <property type="entry name" value="Sialidases"/>
    <property type="match status" value="1"/>
</dbReference>
<dbReference type="Pfam" id="PF13088">
    <property type="entry name" value="BNR_2"/>
    <property type="match status" value="1"/>
</dbReference>
<organism evidence="2 3">
    <name type="scientific">Defluviitoga tunisiensis</name>
    <dbReference type="NCBI Taxonomy" id="1006576"/>
    <lineage>
        <taxon>Bacteria</taxon>
        <taxon>Thermotogati</taxon>
        <taxon>Thermotogota</taxon>
        <taxon>Thermotogae</taxon>
        <taxon>Petrotogales</taxon>
        <taxon>Petrotogaceae</taxon>
        <taxon>Defluviitoga</taxon>
    </lineage>
</organism>
<dbReference type="EMBL" id="LN824141">
    <property type="protein sequence ID" value="CEP78354.1"/>
    <property type="molecule type" value="Genomic_DNA"/>
</dbReference>
<gene>
    <name evidence="2" type="ORF">DTL3_1050</name>
</gene>
<dbReference type="PANTHER" id="PTHR43752">
    <property type="entry name" value="BNR/ASP-BOX REPEAT FAMILY PROTEIN"/>
    <property type="match status" value="1"/>
</dbReference>
<dbReference type="STRING" id="1006576.DTL3_1050"/>
<accession>A0A0C7P398</accession>
<dbReference type="InterPro" id="IPR011040">
    <property type="entry name" value="Sialidase"/>
</dbReference>
<evidence type="ECO:0000313" key="2">
    <source>
        <dbReference type="EMBL" id="CEP78354.1"/>
    </source>
</evidence>
<dbReference type="InterPro" id="IPR036278">
    <property type="entry name" value="Sialidase_sf"/>
</dbReference>
<dbReference type="RefSeq" id="WP_045087826.1">
    <property type="nucleotide sequence ID" value="NZ_LN824141.1"/>
</dbReference>
<dbReference type="AlphaFoldDB" id="A0A0C7P398"/>
<sequence>MKIINKSFVFDKIPSKPSSHSVSLCKINDNEIIAFWFAGSWEGEKDVDILSSRYDINADKWDTPKLFIHDPSRSLGNTAPVLFEKTFRVYYCAMEGKDWTESSLWYTDSYDQGYSWKKPKPFSLQGENLLFGTKILKLSDNRFIFPMYNEKLWISTPYITNNISSNKWEKIGEIKTEKGNIQQDMVEMNGQIFSLLRTRDGFIYKTLYNFENKKWSTTISINIPNPNSRLALEKTRDLLICCCNPLGLNKENLTHDPRKLSDIEEGFWGKREKLSIFVSSDGGNTWNEEIILEESQDKEYSYPWIQIIDETKIMIAYTYERQKIAYAIIEI</sequence>
<dbReference type="CDD" id="cd15482">
    <property type="entry name" value="Sialidase_non-viral"/>
    <property type="match status" value="1"/>
</dbReference>
<protein>
    <submittedName>
        <fullName evidence="2">BNR-box repeat domain protein</fullName>
    </submittedName>
</protein>
<dbReference type="OrthoDB" id="41724at2"/>